<dbReference type="AlphaFoldDB" id="A0A6I3M1A0"/>
<evidence type="ECO:0008006" key="3">
    <source>
        <dbReference type="Google" id="ProtNLM"/>
    </source>
</evidence>
<organism evidence="1 2">
    <name type="scientific">Agromyces bracchium</name>
    <dbReference type="NCBI Taxonomy" id="88376"/>
    <lineage>
        <taxon>Bacteria</taxon>
        <taxon>Bacillati</taxon>
        <taxon>Actinomycetota</taxon>
        <taxon>Actinomycetes</taxon>
        <taxon>Micrococcales</taxon>
        <taxon>Microbacteriaceae</taxon>
        <taxon>Agromyces</taxon>
    </lineage>
</organism>
<reference evidence="1 2" key="1">
    <citation type="submission" date="2019-11" db="EMBL/GenBank/DDBJ databases">
        <title>Agromyces kandeliae sp. nov., isolated from mangrove soil.</title>
        <authorList>
            <person name="Wang R."/>
        </authorList>
    </citation>
    <scope>NUCLEOTIDE SEQUENCE [LARGE SCALE GENOMIC DNA]</scope>
    <source>
        <strain evidence="1 2">JCM 11433</strain>
    </source>
</reference>
<comment type="caution">
    <text evidence="1">The sequence shown here is derived from an EMBL/GenBank/DDBJ whole genome shotgun (WGS) entry which is preliminary data.</text>
</comment>
<evidence type="ECO:0000313" key="2">
    <source>
        <dbReference type="Proteomes" id="UP000433071"/>
    </source>
</evidence>
<dbReference type="OrthoDB" id="4375644at2"/>
<evidence type="ECO:0000313" key="1">
    <source>
        <dbReference type="EMBL" id="MTH67299.1"/>
    </source>
</evidence>
<sequence>MRKARAFRESAELTEQFMNDGTDLRDAYVTMCVHAGIAAADVICMKALGEYYSGPRHEEATRLLEKVDKTLARHLATLLAMKTKAGYSDMPVSNDQITRAGRAMEALVDRASQ</sequence>
<dbReference type="EMBL" id="WMLB01000007">
    <property type="protein sequence ID" value="MTH67299.1"/>
    <property type="molecule type" value="Genomic_DNA"/>
</dbReference>
<gene>
    <name evidence="1" type="ORF">GJ743_02805</name>
</gene>
<dbReference type="Proteomes" id="UP000433071">
    <property type="component" value="Unassembled WGS sequence"/>
</dbReference>
<protein>
    <recommendedName>
        <fullName evidence="3">HEPN domain-containing protein</fullName>
    </recommendedName>
</protein>
<proteinExistence type="predicted"/>
<name>A0A6I3M1A0_9MICO</name>
<keyword evidence="2" id="KW-1185">Reference proteome</keyword>
<accession>A0A6I3M1A0</accession>